<evidence type="ECO:0000313" key="1">
    <source>
        <dbReference type="EMBL" id="PXW54654.1"/>
    </source>
</evidence>
<name>A0A2V3TYW6_9HYPH</name>
<evidence type="ECO:0000313" key="2">
    <source>
        <dbReference type="Proteomes" id="UP000248021"/>
    </source>
</evidence>
<dbReference type="OrthoDB" id="8163761at2"/>
<protein>
    <submittedName>
        <fullName evidence="1">Uncharacterized protein</fullName>
    </submittedName>
</protein>
<keyword evidence="2" id="KW-1185">Reference proteome</keyword>
<sequence>MSKLMGFAVALGLPLALLSIDATTRTAEAAVVYCRYIGYPKGCVARPGVRLYPRPAARAVAAPKPTNWNGGVNRVGRRR</sequence>
<accession>A0A2V3TYW6</accession>
<gene>
    <name evidence="1" type="ORF">C7450_111186</name>
</gene>
<comment type="caution">
    <text evidence="1">The sequence shown here is derived from an EMBL/GenBank/DDBJ whole genome shotgun (WGS) entry which is preliminary data.</text>
</comment>
<dbReference type="Proteomes" id="UP000248021">
    <property type="component" value="Unassembled WGS sequence"/>
</dbReference>
<dbReference type="AlphaFoldDB" id="A0A2V3TYW6"/>
<organism evidence="1 2">
    <name type="scientific">Chelatococcus asaccharovorans</name>
    <dbReference type="NCBI Taxonomy" id="28210"/>
    <lineage>
        <taxon>Bacteria</taxon>
        <taxon>Pseudomonadati</taxon>
        <taxon>Pseudomonadota</taxon>
        <taxon>Alphaproteobacteria</taxon>
        <taxon>Hyphomicrobiales</taxon>
        <taxon>Chelatococcaceae</taxon>
        <taxon>Chelatococcus</taxon>
    </lineage>
</organism>
<proteinExistence type="predicted"/>
<reference evidence="1 2" key="1">
    <citation type="submission" date="2018-05" db="EMBL/GenBank/DDBJ databases">
        <title>Genomic Encyclopedia of Type Strains, Phase IV (KMG-IV): sequencing the most valuable type-strain genomes for metagenomic binning, comparative biology and taxonomic classification.</title>
        <authorList>
            <person name="Goeker M."/>
        </authorList>
    </citation>
    <scope>NUCLEOTIDE SEQUENCE [LARGE SCALE GENOMIC DNA]</scope>
    <source>
        <strain evidence="1 2">DSM 6462</strain>
    </source>
</reference>
<dbReference type="EMBL" id="QJJK01000011">
    <property type="protein sequence ID" value="PXW54654.1"/>
    <property type="molecule type" value="Genomic_DNA"/>
</dbReference>